<keyword evidence="2" id="KW-0479">Metal-binding</keyword>
<dbReference type="GO" id="GO:0046872">
    <property type="term" value="F:metal ion binding"/>
    <property type="evidence" value="ECO:0007669"/>
    <property type="project" value="UniProtKB-KW"/>
</dbReference>
<evidence type="ECO:0000259" key="5">
    <source>
        <dbReference type="PROSITE" id="PS51918"/>
    </source>
</evidence>
<evidence type="ECO:0000313" key="6">
    <source>
        <dbReference type="EMBL" id="CAA9476282.1"/>
    </source>
</evidence>
<keyword evidence="1" id="KW-0949">S-adenosyl-L-methionine</keyword>
<reference evidence="6" key="1">
    <citation type="submission" date="2020-02" db="EMBL/GenBank/DDBJ databases">
        <authorList>
            <person name="Meier V. D."/>
        </authorList>
    </citation>
    <scope>NUCLEOTIDE SEQUENCE</scope>
    <source>
        <strain evidence="6">AVDCRST_MAG38</strain>
    </source>
</reference>
<dbReference type="Gene3D" id="3.20.20.70">
    <property type="entry name" value="Aldolase class I"/>
    <property type="match status" value="1"/>
</dbReference>
<dbReference type="GO" id="GO:0003824">
    <property type="term" value="F:catalytic activity"/>
    <property type="evidence" value="ECO:0007669"/>
    <property type="project" value="InterPro"/>
</dbReference>
<accession>A0A6J4RPV6</accession>
<dbReference type="InterPro" id="IPR007197">
    <property type="entry name" value="rSAM"/>
</dbReference>
<feature type="non-terminal residue" evidence="6">
    <location>
        <position position="380"/>
    </location>
</feature>
<dbReference type="GO" id="GO:0051536">
    <property type="term" value="F:iron-sulfur cluster binding"/>
    <property type="evidence" value="ECO:0007669"/>
    <property type="project" value="UniProtKB-KW"/>
</dbReference>
<name>A0A6J4RPV6_9ACTN</name>
<feature type="domain" description="Radical SAM core" evidence="5">
    <location>
        <begin position="46"/>
        <end position="290"/>
    </location>
</feature>
<dbReference type="InterPro" id="IPR013785">
    <property type="entry name" value="Aldolase_TIM"/>
</dbReference>
<evidence type="ECO:0000256" key="4">
    <source>
        <dbReference type="ARBA" id="ARBA00023014"/>
    </source>
</evidence>
<dbReference type="EMBL" id="CADCVJ010000141">
    <property type="protein sequence ID" value="CAA9476282.1"/>
    <property type="molecule type" value="Genomic_DNA"/>
</dbReference>
<dbReference type="PANTHER" id="PTHR11228">
    <property type="entry name" value="RADICAL SAM DOMAIN PROTEIN"/>
    <property type="match status" value="1"/>
</dbReference>
<dbReference type="SUPFAM" id="SSF102114">
    <property type="entry name" value="Radical SAM enzymes"/>
    <property type="match status" value="1"/>
</dbReference>
<dbReference type="AlphaFoldDB" id="A0A6J4RPV6"/>
<keyword evidence="4" id="KW-0411">Iron-sulfur</keyword>
<evidence type="ECO:0000256" key="3">
    <source>
        <dbReference type="ARBA" id="ARBA00023004"/>
    </source>
</evidence>
<dbReference type="PANTHER" id="PTHR11228:SF34">
    <property type="entry name" value="TUNGSTEN-CONTAINING ALDEHYDE FERREDOXIN OXIDOREDUCTASE COFACTOR MODIFYING PROTEIN"/>
    <property type="match status" value="1"/>
</dbReference>
<gene>
    <name evidence="6" type="ORF">AVDCRST_MAG38-1692</name>
</gene>
<evidence type="ECO:0000256" key="2">
    <source>
        <dbReference type="ARBA" id="ARBA00022723"/>
    </source>
</evidence>
<protein>
    <recommendedName>
        <fullName evidence="5">Radical SAM core domain-containing protein</fullName>
    </recommendedName>
</protein>
<proteinExistence type="predicted"/>
<keyword evidence="3" id="KW-0408">Iron</keyword>
<dbReference type="InterPro" id="IPR050377">
    <property type="entry name" value="Radical_SAM_PqqE_MftC-like"/>
</dbReference>
<dbReference type="PROSITE" id="PS51918">
    <property type="entry name" value="RADICAL_SAM"/>
    <property type="match status" value="1"/>
</dbReference>
<dbReference type="Pfam" id="PF04055">
    <property type="entry name" value="Radical_SAM"/>
    <property type="match status" value="1"/>
</dbReference>
<dbReference type="InterPro" id="IPR058240">
    <property type="entry name" value="rSAM_sf"/>
</dbReference>
<organism evidence="6">
    <name type="scientific">uncultured Solirubrobacteraceae bacterium</name>
    <dbReference type="NCBI Taxonomy" id="1162706"/>
    <lineage>
        <taxon>Bacteria</taxon>
        <taxon>Bacillati</taxon>
        <taxon>Actinomycetota</taxon>
        <taxon>Thermoleophilia</taxon>
        <taxon>Solirubrobacterales</taxon>
        <taxon>Solirubrobacteraceae</taxon>
        <taxon>environmental samples</taxon>
    </lineage>
</organism>
<evidence type="ECO:0000256" key="1">
    <source>
        <dbReference type="ARBA" id="ARBA00022691"/>
    </source>
</evidence>
<dbReference type="SFLD" id="SFLDS00029">
    <property type="entry name" value="Radical_SAM"/>
    <property type="match status" value="1"/>
</dbReference>
<sequence length="380" mass="41951">MATSTLRSLARIVRSPVVAESRRNLDEMWERLPAPLRTPHQMLGRQGGGCGATIGAMPRCDFACRGCYLGDNANRIPAQSVDEIKRQMRLLRPVLGNAGNIQLTDGEITLRPAEEVVDLLRYAQSIGLIPMLMTHGDSFRRRPGLLERYMVEGGLVEVSIHVDTTQRGRKGAEWRAPASEAALNPLRDEFAAMVREAKRRTGLPLRPATTMTVTRENLDGVADVMRWLTRNSDAFRMISFQPIAQVGRTEDGLGGGVAVEELWAKIAEGLYGDGAGAERLRRGQKWLGHSACNRFVHGMVARRPGAEPEFHPVREEGDPVDTRVVDGFLQRFGGVSFRRDSRAELAARLLGIAAHAPGFVARNLAPYARHWLARLGQGRP</sequence>